<evidence type="ECO:0000313" key="3">
    <source>
        <dbReference type="EMBL" id="KIJ13988.1"/>
    </source>
</evidence>
<dbReference type="Pfam" id="PF02263">
    <property type="entry name" value="GBP"/>
    <property type="match status" value="1"/>
</dbReference>
<dbReference type="Pfam" id="PF13519">
    <property type="entry name" value="VWA_2"/>
    <property type="match status" value="1"/>
</dbReference>
<evidence type="ECO:0000259" key="2">
    <source>
        <dbReference type="PROSITE" id="PS50234"/>
    </source>
</evidence>
<accession>A0A0C9TUR6</accession>
<reference evidence="4" key="2">
    <citation type="submission" date="2015-01" db="EMBL/GenBank/DDBJ databases">
        <title>Evolutionary Origins and Diversification of the Mycorrhizal Mutualists.</title>
        <authorList>
            <consortium name="DOE Joint Genome Institute"/>
            <consortium name="Mycorrhizal Genomics Consortium"/>
            <person name="Kohler A."/>
            <person name="Kuo A."/>
            <person name="Nagy L.G."/>
            <person name="Floudas D."/>
            <person name="Copeland A."/>
            <person name="Barry K.W."/>
            <person name="Cichocki N."/>
            <person name="Veneault-Fourrey C."/>
            <person name="LaButti K."/>
            <person name="Lindquist E.A."/>
            <person name="Lipzen A."/>
            <person name="Lundell T."/>
            <person name="Morin E."/>
            <person name="Murat C."/>
            <person name="Riley R."/>
            <person name="Ohm R."/>
            <person name="Sun H."/>
            <person name="Tunlid A."/>
            <person name="Henrissat B."/>
            <person name="Grigoriev I.V."/>
            <person name="Hibbett D.S."/>
            <person name="Martin F."/>
        </authorList>
    </citation>
    <scope>NUCLEOTIDE SEQUENCE [LARGE SCALE GENOMIC DNA]</scope>
    <source>
        <strain evidence="4">ATCC 200175</strain>
    </source>
</reference>
<feature type="domain" description="VWFA" evidence="2">
    <location>
        <begin position="2073"/>
        <end position="2288"/>
    </location>
</feature>
<evidence type="ECO:0000313" key="4">
    <source>
        <dbReference type="Proteomes" id="UP000053647"/>
    </source>
</evidence>
<dbReference type="SUPFAM" id="SSF53300">
    <property type="entry name" value="vWA-like"/>
    <property type="match status" value="1"/>
</dbReference>
<evidence type="ECO:0000256" key="1">
    <source>
        <dbReference type="SAM" id="MobiDB-lite"/>
    </source>
</evidence>
<dbReference type="HOGENOM" id="CLU_000401_0_0_1"/>
<protein>
    <recommendedName>
        <fullName evidence="2">VWFA domain-containing protein</fullName>
    </recommendedName>
</protein>
<dbReference type="PANTHER" id="PTHR22796:SF1">
    <property type="entry name" value="VWFA DOMAIN-CONTAINING PROTEIN"/>
    <property type="match status" value="1"/>
</dbReference>
<feature type="compositionally biased region" description="Basic and acidic residues" evidence="1">
    <location>
        <begin position="49"/>
        <end position="65"/>
    </location>
</feature>
<dbReference type="InterPro" id="IPR027417">
    <property type="entry name" value="P-loop_NTPase"/>
</dbReference>
<dbReference type="Gene3D" id="3.40.50.410">
    <property type="entry name" value="von Willebrand factor, type A domain"/>
    <property type="match status" value="1"/>
</dbReference>
<name>A0A0C9TUR6_PAXIN</name>
<dbReference type="GO" id="GO:0003924">
    <property type="term" value="F:GTPase activity"/>
    <property type="evidence" value="ECO:0007669"/>
    <property type="project" value="InterPro"/>
</dbReference>
<dbReference type="EMBL" id="KN819346">
    <property type="protein sequence ID" value="KIJ13988.1"/>
    <property type="molecule type" value="Genomic_DNA"/>
</dbReference>
<sequence length="2304" mass="256386">MDSFRPPNTFQLDSSDDEDLYVPSGVDKGKRRAEDPYDAWGSRSPISHETIRYSHEHSGGSRRSSDNISIDIDEDQGGFCSDGDDSQSTASARLPVGTIPPADDARSDSDVSFYEAVDTDLPPAVASDDQMDVDVPLPQHDELDLAYSIKGMYRILDLISEQGSGGLVDKIIISQNSLQAFITTVDPRAYASMTKVNFKALDNYIIKPVGVYGSKEEIVRFLSELGVIDDAIATQLLVDTDTPSPTKPTLRSGLYIIRTTEQSGNTKQIFLLYWPELGTWDDSSASSVRRNRVTFMRYLTKMCDQVVALISSEHAQTIVWNENDEDDNDALEIDQDESDRMFTFEVAQTNDQEESVTVREGFKAFSDRIAIPETLADGSANTDSVKPFLLFGETGQGFMTVRYQEAKLVVDAFRARTYNPLQLEGHLGSDCLHLGESLHDEALKILVRFGLEKRFPQECGKWKHDSIAVQNLYRSRASGETARTKTKLQKDTPNLRRSLHEAILDEVERLYPYLDRKAFPYVVDSGERPVERPEPLSELIRHHPKVNPHVAQQLKQAFQWSITDKDFRTAKERICLATELFPIVKNVDKQKRGRILLAVLAGEVERAKGIMIANSTSLTSKDQASSNTPSHWVLRSARKWIVAGNADADLVDGLIRDATRTAQQTTDSQFLTKLARDVEQHPALTRFADDARQRAYIYLEPAIDRLLKKLVPSVQQIQETDCKTEIERECASLEKEDQRKLRVDLIRSLNGLSKQTPYTHTLHIDDVEEPNHSQHYGPLSWPNSYQSYRISGARESQEDPMVIYTVHLMNLTTQDQHELQMNPTAIPSPRFRFTHSFKLPQGHSVIRAQLLEGEKLLLVIADRTGNLTVYLDGLAEVDGAIWRGRGKALNREKIGQDFLLAYDESKRMLGVVSSDRLLLHIFVFDDARGFQALGSSINLTAWYSEGSSIRHACFISGTEELLLVDSQAQARVFSLLTLQFRPATLGLEQVPFGVSSTPDGSCLLVAQARGSEMAVTAYHWDTFGSTEGIALDIPNLQIGDNLLVTSLISRSAVHLVKLDFSVHTCQSYALAITRKITEFMFKERGVRGGTSSRNTNTTAHNCIIDCHSEVWTRFPVLPAVQRETISSSSLRSPKTLVFVTDRDFALFASHFAEMIHTFERATKKPTGDVLKSIRVSAASFAVFSNELCNGRQWNVSQYRAGEWVVDFLCLIPIHIAITKENRFVPLKDGVYSTDLERSLLGADVNRIVDSLSFGWYESLFQSYMASKPVKVVSSMGEQSVGKSFALNHLVDTSFAGSAMRTTEGVWMSVTPTQEALIVALDFEGVHSIERSAQEDTLLVLFNTAISNLVLFRNNFALSRDITGLFQSFQSSSTVLDPKANPALFQSTLVIIIKDVVDSDKVEIAREFSLKFQRIVQDEQEANFISRLHAGKLNIIPWPVIESRDFYKLFPAVKRRLDQQVVTHRAAGEFLHMMKTLMAKLKANDWGAMSQTMASHRAQLIATLLPNALAFGCADIDPEREPLKNLDTDLPVDLPDTQHQLAIAAGGAEQSASRERTLTVLRAAWDRHESRQYAPEEEWIEGLTNHLETIVNLRIDHAGHASIEELRRTFENAIVDLKGNVQLCKLQCASCQLLCVQGRLHDGLHHCQTDHLCVHECDFCMELSGEHKQCTMTAGHAGKHICVVNEHLCGKPCKFAGRHGCLDACTKVIDHPDKEHLCAAPVHACGKPCDLSGVKLIDVTLIIFGMNATPDFVLFRVNCASAYALTRTTCMALSRMQFIFADKNIYALLCALSPVYVRLKQRRSPSKPLSQGKTRLFSTPSILKVRSSILAVDYLLTFVGAAAKRLKCIKPIAPGATKHRGSHNHSLDKKVVHFCENRCENCGYFCTLPLGHPQQEHETRHGSMSRTRWTVDGPDDVALEIEGRKFSTNDEGAPMMCNLICQAMGRHVHIDYCRADDEAACTGNDELQHLTKRMQPNPDRPKDVLTHNLFWKRSGFRDPYSKEEQSNFAKCDAMCSGPEHSAAGGNPALPSYCVLPLFHPAMNPDTAPGGMGYISHDGHQFPCRNPVVMQQAFHVIFVADRSGSMCSSDRKPLANTPATARISAHSDNRLGAVLSSLNSFWTARAAAIANSQANRRDSYSVILFNHALDTPVINDFTSTPDQLLDLLLPFGAGGGTNFTSAIGQAQAVMEQSWSTERSPVIIFLSDGECHIGDNTMQDLCRTAVRLGKPVSFHSVSFGPDRSSMYLRRMAEIALDGQNNAPRDPLAPAAATVLSSYTQALDTVQLAETFLGIAESLRKPRGALLH</sequence>
<dbReference type="InterPro" id="IPR036465">
    <property type="entry name" value="vWFA_dom_sf"/>
</dbReference>
<feature type="region of interest" description="Disordered" evidence="1">
    <location>
        <begin position="1"/>
        <end position="108"/>
    </location>
</feature>
<dbReference type="SUPFAM" id="SSF52540">
    <property type="entry name" value="P-loop containing nucleoside triphosphate hydrolases"/>
    <property type="match status" value="1"/>
</dbReference>
<dbReference type="CDD" id="cd00198">
    <property type="entry name" value="vWFA"/>
    <property type="match status" value="1"/>
</dbReference>
<gene>
    <name evidence="3" type="ORF">PAXINDRAFT_100353</name>
</gene>
<dbReference type="InterPro" id="IPR015894">
    <property type="entry name" value="Guanylate-bd_N"/>
</dbReference>
<dbReference type="PROSITE" id="PS50234">
    <property type="entry name" value="VWFA"/>
    <property type="match status" value="1"/>
</dbReference>
<reference evidence="3 4" key="1">
    <citation type="submission" date="2014-06" db="EMBL/GenBank/DDBJ databases">
        <authorList>
            <consortium name="DOE Joint Genome Institute"/>
            <person name="Kuo A."/>
            <person name="Kohler A."/>
            <person name="Nagy L.G."/>
            <person name="Floudas D."/>
            <person name="Copeland A."/>
            <person name="Barry K.W."/>
            <person name="Cichocki N."/>
            <person name="Veneault-Fourrey C."/>
            <person name="LaButti K."/>
            <person name="Lindquist E.A."/>
            <person name="Lipzen A."/>
            <person name="Lundell T."/>
            <person name="Morin E."/>
            <person name="Murat C."/>
            <person name="Sun H."/>
            <person name="Tunlid A."/>
            <person name="Henrissat B."/>
            <person name="Grigoriev I.V."/>
            <person name="Hibbett D.S."/>
            <person name="Martin F."/>
            <person name="Nordberg H.P."/>
            <person name="Cantor M.N."/>
            <person name="Hua S.X."/>
        </authorList>
    </citation>
    <scope>NUCLEOTIDE SEQUENCE [LARGE SCALE GENOMIC DNA]</scope>
    <source>
        <strain evidence="3 4">ATCC 200175</strain>
    </source>
</reference>
<dbReference type="Gene3D" id="3.40.50.300">
    <property type="entry name" value="P-loop containing nucleotide triphosphate hydrolases"/>
    <property type="match status" value="1"/>
</dbReference>
<dbReference type="InterPro" id="IPR002035">
    <property type="entry name" value="VWF_A"/>
</dbReference>
<keyword evidence="4" id="KW-1185">Reference proteome</keyword>
<dbReference type="GO" id="GO:0005525">
    <property type="term" value="F:GTP binding"/>
    <property type="evidence" value="ECO:0007669"/>
    <property type="project" value="InterPro"/>
</dbReference>
<proteinExistence type="predicted"/>
<dbReference type="Proteomes" id="UP000053647">
    <property type="component" value="Unassembled WGS sequence"/>
</dbReference>
<organism evidence="3 4">
    <name type="scientific">Paxillus involutus ATCC 200175</name>
    <dbReference type="NCBI Taxonomy" id="664439"/>
    <lineage>
        <taxon>Eukaryota</taxon>
        <taxon>Fungi</taxon>
        <taxon>Dikarya</taxon>
        <taxon>Basidiomycota</taxon>
        <taxon>Agaricomycotina</taxon>
        <taxon>Agaricomycetes</taxon>
        <taxon>Agaricomycetidae</taxon>
        <taxon>Boletales</taxon>
        <taxon>Paxilineae</taxon>
        <taxon>Paxillaceae</taxon>
        <taxon>Paxillus</taxon>
    </lineage>
</organism>
<dbReference type="PANTHER" id="PTHR22796">
    <property type="entry name" value="URG4-RELATED"/>
    <property type="match status" value="1"/>
</dbReference>
<dbReference type="OrthoDB" id="2343366at2759"/>
<feature type="compositionally biased region" description="Polar residues" evidence="1">
    <location>
        <begin position="1"/>
        <end position="13"/>
    </location>
</feature>
<dbReference type="SMART" id="SM00327">
    <property type="entry name" value="VWA"/>
    <property type="match status" value="1"/>
</dbReference>